<evidence type="ECO:0000256" key="4">
    <source>
        <dbReference type="ARBA" id="ARBA00023002"/>
    </source>
</evidence>
<dbReference type="Gene3D" id="3.90.480.20">
    <property type="match status" value="1"/>
</dbReference>
<evidence type="ECO:0000256" key="6">
    <source>
        <dbReference type="ARBA" id="ARBA00023014"/>
    </source>
</evidence>
<feature type="domain" description="Nitrite/Sulfite reductase ferredoxin-like" evidence="7">
    <location>
        <begin position="18"/>
        <end position="70"/>
    </location>
</feature>
<dbReference type="GO" id="GO:0043818">
    <property type="term" value="F:precorrin-3B synthase activity"/>
    <property type="evidence" value="ECO:0007669"/>
    <property type="project" value="UniProtKB-EC"/>
</dbReference>
<dbReference type="NCBIfam" id="TIGR02435">
    <property type="entry name" value="CobG"/>
    <property type="match status" value="1"/>
</dbReference>
<name>A0A9Q2IRA4_GLUJA</name>
<reference evidence="8" key="2">
    <citation type="submission" date="2020-11" db="EMBL/GenBank/DDBJ databases">
        <title>Description of novel Gluconobacter species.</title>
        <authorList>
            <person name="Cleenwerck I."/>
            <person name="Cnockaert M."/>
            <person name="Borremans W."/>
            <person name="Wieme A.D."/>
            <person name="De Vuyst L."/>
            <person name="Vandamme P."/>
        </authorList>
    </citation>
    <scope>NUCLEOTIDE SEQUENCE</scope>
    <source>
        <strain evidence="8">R71697</strain>
    </source>
</reference>
<dbReference type="RefSeq" id="WP_061930126.1">
    <property type="nucleotide sequence ID" value="NZ_JABCQN010000003.1"/>
</dbReference>
<dbReference type="PROSITE" id="PS00365">
    <property type="entry name" value="NIR_SIR"/>
    <property type="match status" value="1"/>
</dbReference>
<evidence type="ECO:0000313" key="8">
    <source>
        <dbReference type="EMBL" id="MBF0870975.1"/>
    </source>
</evidence>
<dbReference type="AlphaFoldDB" id="A0A9Q2IRA4"/>
<dbReference type="InterPro" id="IPR006066">
    <property type="entry name" value="NO2/SO3_Rdtase_FeS/sirohaem_BS"/>
</dbReference>
<dbReference type="Pfam" id="PF03460">
    <property type="entry name" value="NIR_SIR_ferr"/>
    <property type="match status" value="1"/>
</dbReference>
<dbReference type="InterPro" id="IPR005117">
    <property type="entry name" value="NiRdtase/SiRdtase_haem-b_fer"/>
</dbReference>
<keyword evidence="5" id="KW-0408">Iron</keyword>
<dbReference type="GeneID" id="81474825"/>
<dbReference type="EMBL" id="JABCQN010000003">
    <property type="protein sequence ID" value="MBF0870975.1"/>
    <property type="molecule type" value="Genomic_DNA"/>
</dbReference>
<evidence type="ECO:0000259" key="7">
    <source>
        <dbReference type="Pfam" id="PF03460"/>
    </source>
</evidence>
<keyword evidence="6" id="KW-0411">Iron-sulfur</keyword>
<evidence type="ECO:0000256" key="5">
    <source>
        <dbReference type="ARBA" id="ARBA00023004"/>
    </source>
</evidence>
<protein>
    <submittedName>
        <fullName evidence="8">Precorrin-3B synthase</fullName>
        <ecNumber evidence="8">1.14.13.83</ecNumber>
    </submittedName>
</protein>
<evidence type="ECO:0000256" key="1">
    <source>
        <dbReference type="ARBA" id="ARBA00022485"/>
    </source>
</evidence>
<dbReference type="GO" id="GO:0051539">
    <property type="term" value="F:4 iron, 4 sulfur cluster binding"/>
    <property type="evidence" value="ECO:0007669"/>
    <property type="project" value="UniProtKB-KW"/>
</dbReference>
<evidence type="ECO:0000256" key="2">
    <source>
        <dbReference type="ARBA" id="ARBA00022617"/>
    </source>
</evidence>
<dbReference type="Gene3D" id="3.30.413.10">
    <property type="entry name" value="Sulfite Reductase Hemoprotein, domain 1"/>
    <property type="match status" value="1"/>
</dbReference>
<dbReference type="GO" id="GO:0020037">
    <property type="term" value="F:heme binding"/>
    <property type="evidence" value="ECO:0007669"/>
    <property type="project" value="InterPro"/>
</dbReference>
<dbReference type="GO" id="GO:0046872">
    <property type="term" value="F:metal ion binding"/>
    <property type="evidence" value="ECO:0007669"/>
    <property type="project" value="UniProtKB-KW"/>
</dbReference>
<comment type="caution">
    <text evidence="8">The sequence shown here is derived from an EMBL/GenBank/DDBJ whole genome shotgun (WGS) entry which is preliminary data.</text>
</comment>
<evidence type="ECO:0000256" key="3">
    <source>
        <dbReference type="ARBA" id="ARBA00022723"/>
    </source>
</evidence>
<proteinExistence type="predicted"/>
<keyword evidence="3" id="KW-0479">Metal-binding</keyword>
<keyword evidence="2" id="KW-0349">Heme</keyword>
<dbReference type="PANTHER" id="PTHR32439:SF9">
    <property type="entry name" value="BLR3264 PROTEIN"/>
    <property type="match status" value="1"/>
</dbReference>
<accession>A0A9Q2IRA4</accession>
<organism evidence="8 9">
    <name type="scientific">Gluconobacter japonicus</name>
    <dbReference type="NCBI Taxonomy" id="376620"/>
    <lineage>
        <taxon>Bacteria</taxon>
        <taxon>Pseudomonadati</taxon>
        <taxon>Pseudomonadota</taxon>
        <taxon>Alphaproteobacteria</taxon>
        <taxon>Acetobacterales</taxon>
        <taxon>Acetobacteraceae</taxon>
        <taxon>Gluconobacter</taxon>
    </lineage>
</organism>
<dbReference type="InterPro" id="IPR045854">
    <property type="entry name" value="NO2/SO3_Rdtase_4Fe4S_sf"/>
</dbReference>
<dbReference type="InterPro" id="IPR051329">
    <property type="entry name" value="NIR_SIR_4Fe-4S"/>
</dbReference>
<dbReference type="EC" id="1.14.13.83" evidence="8"/>
<evidence type="ECO:0000313" key="9">
    <source>
        <dbReference type="Proteomes" id="UP000661006"/>
    </source>
</evidence>
<dbReference type="InterPro" id="IPR012798">
    <property type="entry name" value="Cbl_synth_CobG-like"/>
</dbReference>
<sequence>MSDTSLIRGWCPDLFAPMKARDGFLVRIRPPIEGLDARQARAIAAIASEHGNGTIELTNRGNLQLRGFSLDGAHLAGNIAVECGIADPNPARERRRAVLVSPLAEHDPACHPDTLLVSRRLQVELLAHDRLDSLSGKFGWGVDGGGFVPPGALFADIVLQAQQDGWAVRCGGLTTEVLDEELAVQRVVALSDAFARQPDIRRPAHNDGATKALLEKVGFRKYLPTEPVPVFVLPVGKLPGHRVGMGLPFGRLQAADFSFLAEQLGEDRLRVTPWRGVIMPENTTNHPDFIVDAADPRLRIEACVGVSGCERATEDVAETALALASDVPPGCVLHVSGCVKGCAHPGAADMTLIARNGRYDAVRNGCTKDTVSWADRDLPEIRGLLSRELKEIQA</sequence>
<dbReference type="InterPro" id="IPR036136">
    <property type="entry name" value="Nit/Sulf_reduc_fer-like_dom_sf"/>
</dbReference>
<reference evidence="8" key="1">
    <citation type="submission" date="2020-04" db="EMBL/GenBank/DDBJ databases">
        <authorList>
            <person name="Sombolestani A."/>
        </authorList>
    </citation>
    <scope>NUCLEOTIDE SEQUENCE</scope>
    <source>
        <strain evidence="8">R71697</strain>
    </source>
</reference>
<keyword evidence="4 8" id="KW-0560">Oxidoreductase</keyword>
<keyword evidence="1" id="KW-0004">4Fe-4S</keyword>
<dbReference type="SUPFAM" id="SSF55124">
    <property type="entry name" value="Nitrite/Sulfite reductase N-terminal domain-like"/>
    <property type="match status" value="2"/>
</dbReference>
<gene>
    <name evidence="8" type="primary">cobG</name>
    <name evidence="8" type="ORF">HKD32_08955</name>
</gene>
<dbReference type="PANTHER" id="PTHR32439">
    <property type="entry name" value="FERREDOXIN--NITRITE REDUCTASE, CHLOROPLASTIC"/>
    <property type="match status" value="1"/>
</dbReference>
<dbReference type="Proteomes" id="UP000661006">
    <property type="component" value="Unassembled WGS sequence"/>
</dbReference>
<dbReference type="SUPFAM" id="SSF56014">
    <property type="entry name" value="Nitrite and sulphite reductase 4Fe-4S domain-like"/>
    <property type="match status" value="1"/>
</dbReference>